<gene>
    <name evidence="1" type="ORF">RCL2_001175900</name>
</gene>
<name>A0A8H3LA53_9GLOM</name>
<reference evidence="1" key="1">
    <citation type="submission" date="2019-10" db="EMBL/GenBank/DDBJ databases">
        <title>Conservation and host-specific expression of non-tandemly repeated heterogenous ribosome RNA gene in arbuscular mycorrhizal fungi.</title>
        <authorList>
            <person name="Maeda T."/>
            <person name="Kobayashi Y."/>
            <person name="Nakagawa T."/>
            <person name="Ezawa T."/>
            <person name="Yamaguchi K."/>
            <person name="Bino T."/>
            <person name="Nishimoto Y."/>
            <person name="Shigenobu S."/>
            <person name="Kawaguchi M."/>
        </authorList>
    </citation>
    <scope>NUCLEOTIDE SEQUENCE</scope>
    <source>
        <strain evidence="1">HR1</strain>
    </source>
</reference>
<organism evidence="1 2">
    <name type="scientific">Rhizophagus clarus</name>
    <dbReference type="NCBI Taxonomy" id="94130"/>
    <lineage>
        <taxon>Eukaryota</taxon>
        <taxon>Fungi</taxon>
        <taxon>Fungi incertae sedis</taxon>
        <taxon>Mucoromycota</taxon>
        <taxon>Glomeromycotina</taxon>
        <taxon>Glomeromycetes</taxon>
        <taxon>Glomerales</taxon>
        <taxon>Glomeraceae</taxon>
        <taxon>Rhizophagus</taxon>
    </lineage>
</organism>
<evidence type="ECO:0000313" key="1">
    <source>
        <dbReference type="EMBL" id="GES84653.1"/>
    </source>
</evidence>
<dbReference type="EMBL" id="BLAL01000083">
    <property type="protein sequence ID" value="GES84653.1"/>
    <property type="molecule type" value="Genomic_DNA"/>
</dbReference>
<comment type="caution">
    <text evidence="1">The sequence shown here is derived from an EMBL/GenBank/DDBJ whole genome shotgun (WGS) entry which is preliminary data.</text>
</comment>
<protein>
    <submittedName>
        <fullName evidence="1">Uncharacterized protein</fullName>
    </submittedName>
</protein>
<sequence>MGANSRFCSFLIKTGDNVLLELVPLDRFSKDYEHSEIDEENCEIKDGIQRNENENRIRNDYIRNDDTNIKIENDDANVKIRNDYANVKIRNDDANVRIRNDNTNVKIKNNDKNVRIRNDDVNVLIKNNDKDVNDDRNRNLILVEIYYDEKQKHPKRLDLNLKICIFLLWYY</sequence>
<proteinExistence type="predicted"/>
<accession>A0A8H3LA53</accession>
<evidence type="ECO:0000313" key="2">
    <source>
        <dbReference type="Proteomes" id="UP000615446"/>
    </source>
</evidence>
<dbReference type="AlphaFoldDB" id="A0A8H3LA53"/>
<dbReference type="Proteomes" id="UP000615446">
    <property type="component" value="Unassembled WGS sequence"/>
</dbReference>